<sequence>MERRTQIRTTHYVQKQKKSQWHSSATSAVPEISAFVQNSSWSVLETFEVRETIVQVTDTAANAVTPKYSFIMVKFFCSGNVAVASSILNSSTQIHQVKPESSPFHE</sequence>
<keyword evidence="2" id="KW-1185">Reference proteome</keyword>
<proteinExistence type="predicted"/>
<dbReference type="STRING" id="7398.A0A1B0ACA3"/>
<reference evidence="1" key="2">
    <citation type="submission" date="2020-05" db="UniProtKB">
        <authorList>
            <consortium name="EnsemblMetazoa"/>
        </authorList>
    </citation>
    <scope>IDENTIFICATION</scope>
    <source>
        <strain evidence="1">IAEA</strain>
    </source>
</reference>
<dbReference type="Proteomes" id="UP000092445">
    <property type="component" value="Unassembled WGS sequence"/>
</dbReference>
<dbReference type="VEuPathDB" id="VectorBase:GPAI040955"/>
<evidence type="ECO:0000313" key="2">
    <source>
        <dbReference type="Proteomes" id="UP000092445"/>
    </source>
</evidence>
<accession>A0A1B0ACA3</accession>
<evidence type="ECO:0000313" key="1">
    <source>
        <dbReference type="EnsemblMetazoa" id="GPAI040955-PA"/>
    </source>
</evidence>
<dbReference type="EnsemblMetazoa" id="GPAI040955-RA">
    <property type="protein sequence ID" value="GPAI040955-PA"/>
    <property type="gene ID" value="GPAI040955"/>
</dbReference>
<protein>
    <submittedName>
        <fullName evidence="1">Uncharacterized protein</fullName>
    </submittedName>
</protein>
<organism evidence="1 2">
    <name type="scientific">Glossina pallidipes</name>
    <name type="common">Tsetse fly</name>
    <dbReference type="NCBI Taxonomy" id="7398"/>
    <lineage>
        <taxon>Eukaryota</taxon>
        <taxon>Metazoa</taxon>
        <taxon>Ecdysozoa</taxon>
        <taxon>Arthropoda</taxon>
        <taxon>Hexapoda</taxon>
        <taxon>Insecta</taxon>
        <taxon>Pterygota</taxon>
        <taxon>Neoptera</taxon>
        <taxon>Endopterygota</taxon>
        <taxon>Diptera</taxon>
        <taxon>Brachycera</taxon>
        <taxon>Muscomorpha</taxon>
        <taxon>Hippoboscoidea</taxon>
        <taxon>Glossinidae</taxon>
        <taxon>Glossina</taxon>
    </lineage>
</organism>
<dbReference type="AlphaFoldDB" id="A0A1B0ACA3"/>
<name>A0A1B0ACA3_GLOPL</name>
<reference evidence="2" key="1">
    <citation type="submission" date="2014-03" db="EMBL/GenBank/DDBJ databases">
        <authorList>
            <person name="Aksoy S."/>
            <person name="Warren W."/>
            <person name="Wilson R.K."/>
        </authorList>
    </citation>
    <scope>NUCLEOTIDE SEQUENCE [LARGE SCALE GENOMIC DNA]</scope>
    <source>
        <strain evidence="2">IAEA</strain>
    </source>
</reference>